<accession>A0A089YSD7</accession>
<dbReference type="eggNOG" id="COG4823">
    <property type="taxonomic scope" value="Bacteria"/>
</dbReference>
<reference evidence="1 2" key="1">
    <citation type="journal article" date="2015" name="J. Biotechnol.">
        <title>Complete genome sequence of Pseudomonas rhizosphaerae IH5T (=DSM 16299T), a phosphate-solubilizing rhizobacterium for bacterial biofertilizer.</title>
        <authorList>
            <person name="Kwak Y."/>
            <person name="Jung B.K."/>
            <person name="Shin J.H."/>
        </authorList>
    </citation>
    <scope>NUCLEOTIDE SEQUENCE [LARGE SCALE GENOMIC DNA]</scope>
    <source>
        <strain evidence="1">DSM 16299</strain>
    </source>
</reference>
<evidence type="ECO:0008006" key="3">
    <source>
        <dbReference type="Google" id="ProtNLM"/>
    </source>
</evidence>
<proteinExistence type="predicted"/>
<evidence type="ECO:0000313" key="2">
    <source>
        <dbReference type="Proteomes" id="UP000029499"/>
    </source>
</evidence>
<sequence length="304" mass="34256">MAPQIAYTKHAKAPLDLLAHLEAKGLAVPQPERALHALKLIGYYRLLIYMRPLQSNRDRLFFSGVEFDDILALYDFDRQLRLICLDAVERIEVAMRAAIINTLALDPVAGPHFYLDSAHFINTQAHASFMRAATGPTTCKHQAVEHYLDTYDSRPYPPIWVVLEATTFGPLSYLYASLLLPYRKAIAKAFGFDEKILVTWFRSINLLRNVCAHHSRLWNKNNLVNAPGVAKSLRAEFPDHTDRGRVAARAVPLVALLAVIDPESDWKQRFKSVLLSAPAAMAKAGLDMSVMGFRPGWDTGRFWN</sequence>
<keyword evidence="2" id="KW-1185">Reference proteome</keyword>
<dbReference type="HOGENOM" id="CLU_044962_2_1_6"/>
<dbReference type="Pfam" id="PF07751">
    <property type="entry name" value="Abi_2"/>
    <property type="match status" value="1"/>
</dbReference>
<dbReference type="AlphaFoldDB" id="A0A089YSD7"/>
<dbReference type="InterPro" id="IPR011664">
    <property type="entry name" value="Abi_system_AbiD/AbiF-like"/>
</dbReference>
<dbReference type="EMBL" id="CP009533">
    <property type="protein sequence ID" value="AIS18529.1"/>
    <property type="molecule type" value="Genomic_DNA"/>
</dbReference>
<dbReference type="OrthoDB" id="5363652at2"/>
<gene>
    <name evidence="1" type="ORF">LT40_14505</name>
</gene>
<dbReference type="RefSeq" id="WP_043191366.1">
    <property type="nucleotide sequence ID" value="NZ_CP009533.1"/>
</dbReference>
<evidence type="ECO:0000313" key="1">
    <source>
        <dbReference type="EMBL" id="AIS18529.1"/>
    </source>
</evidence>
<protein>
    <recommendedName>
        <fullName evidence="3">DNA-binding protein</fullName>
    </recommendedName>
</protein>
<organism evidence="1 2">
    <name type="scientific">Pseudomonas rhizosphaerae</name>
    <dbReference type="NCBI Taxonomy" id="216142"/>
    <lineage>
        <taxon>Bacteria</taxon>
        <taxon>Pseudomonadati</taxon>
        <taxon>Pseudomonadota</taxon>
        <taxon>Gammaproteobacteria</taxon>
        <taxon>Pseudomonadales</taxon>
        <taxon>Pseudomonadaceae</taxon>
        <taxon>Pseudomonas</taxon>
    </lineage>
</organism>
<dbReference type="KEGG" id="prh:LT40_14505"/>
<dbReference type="Proteomes" id="UP000029499">
    <property type="component" value="Chromosome"/>
</dbReference>
<name>A0A089YSD7_9PSED</name>